<gene>
    <name evidence="1" type="ORF">D3872_04100</name>
</gene>
<dbReference type="OrthoDB" id="9805604at2"/>
<proteinExistence type="predicted"/>
<dbReference type="RefSeq" id="WP_119809605.1">
    <property type="nucleotide sequence ID" value="NZ_QYUP01000040.1"/>
</dbReference>
<dbReference type="GO" id="GO:0008781">
    <property type="term" value="F:N-acylneuraminate cytidylyltransferase activity"/>
    <property type="evidence" value="ECO:0007669"/>
    <property type="project" value="TreeGrafter"/>
</dbReference>
<evidence type="ECO:0000313" key="1">
    <source>
        <dbReference type="EMBL" id="RJG23855.1"/>
    </source>
</evidence>
<dbReference type="PANTHER" id="PTHR21485:SF6">
    <property type="entry name" value="N-ACYLNEURAMINATE CYTIDYLYLTRANSFERASE-RELATED"/>
    <property type="match status" value="1"/>
</dbReference>
<dbReference type="InterPro" id="IPR029044">
    <property type="entry name" value="Nucleotide-diphossugar_trans"/>
</dbReference>
<dbReference type="InterPro" id="IPR050793">
    <property type="entry name" value="CMP-NeuNAc_synthase"/>
</dbReference>
<keyword evidence="1" id="KW-0808">Transferase</keyword>
<dbReference type="Pfam" id="PF02348">
    <property type="entry name" value="CTP_transf_3"/>
    <property type="match status" value="1"/>
</dbReference>
<sequence length="248" mass="26938">MIEQKRVLALVPARSGSKGLANKNIRPLNGKPLLAWPIEAARASEYVDRVIISTDDVHYAELARAAGADVPFIRPAELASDTAPSIEFILHAIDTLAAGGEHYDYLLLLEPTSPLTEASDIDKALLSLVSQRDRADAIVGVSALVSTHPSFAVGVTQDGLIAPYAVASFGRMPRRQDTEPLFSLDGSLYASTVEALRRERGFCHGRTLPYVTPRHKSFEVDDLLDFICIEAILGHRALFETSDTSSAR</sequence>
<comment type="caution">
    <text evidence="1">The sequence shown here is derived from an EMBL/GenBank/DDBJ whole genome shotgun (WGS) entry which is preliminary data.</text>
</comment>
<dbReference type="Proteomes" id="UP000284006">
    <property type="component" value="Unassembled WGS sequence"/>
</dbReference>
<evidence type="ECO:0000313" key="2">
    <source>
        <dbReference type="Proteomes" id="UP000284006"/>
    </source>
</evidence>
<dbReference type="CDD" id="cd02513">
    <property type="entry name" value="CMP-NeuAc_Synthase"/>
    <property type="match status" value="1"/>
</dbReference>
<dbReference type="AlphaFoldDB" id="A0A418Y6L0"/>
<reference evidence="1 2" key="1">
    <citation type="submission" date="2018-09" db="EMBL/GenBank/DDBJ databases">
        <authorList>
            <person name="Zhu H."/>
        </authorList>
    </citation>
    <scope>NUCLEOTIDE SEQUENCE [LARGE SCALE GENOMIC DNA]</scope>
    <source>
        <strain evidence="1 2">K1S02-61</strain>
    </source>
</reference>
<name>A0A418Y6L0_9BURK</name>
<dbReference type="InterPro" id="IPR003329">
    <property type="entry name" value="Cytidylyl_trans"/>
</dbReference>
<dbReference type="EMBL" id="QYUP01000040">
    <property type="protein sequence ID" value="RJG23855.1"/>
    <property type="molecule type" value="Genomic_DNA"/>
</dbReference>
<keyword evidence="1" id="KW-0548">Nucleotidyltransferase</keyword>
<dbReference type="SUPFAM" id="SSF53448">
    <property type="entry name" value="Nucleotide-diphospho-sugar transferases"/>
    <property type="match status" value="1"/>
</dbReference>
<accession>A0A418Y6L0</accession>
<dbReference type="PANTHER" id="PTHR21485">
    <property type="entry name" value="HAD SUPERFAMILY MEMBERS CMAS AND KDSC"/>
    <property type="match status" value="1"/>
</dbReference>
<keyword evidence="2" id="KW-1185">Reference proteome</keyword>
<organism evidence="1 2">
    <name type="scientific">Massilia cavernae</name>
    <dbReference type="NCBI Taxonomy" id="2320864"/>
    <lineage>
        <taxon>Bacteria</taxon>
        <taxon>Pseudomonadati</taxon>
        <taxon>Pseudomonadota</taxon>
        <taxon>Betaproteobacteria</taxon>
        <taxon>Burkholderiales</taxon>
        <taxon>Oxalobacteraceae</taxon>
        <taxon>Telluria group</taxon>
        <taxon>Massilia</taxon>
    </lineage>
</organism>
<dbReference type="Gene3D" id="3.90.550.10">
    <property type="entry name" value="Spore Coat Polysaccharide Biosynthesis Protein SpsA, Chain A"/>
    <property type="match status" value="1"/>
</dbReference>
<protein>
    <submittedName>
        <fullName evidence="1">Acylneuraminate cytidylyltransferase family protein</fullName>
    </submittedName>
</protein>